<organism evidence="11 12">
    <name type="scientific">Cellulomonas terrae</name>
    <dbReference type="NCBI Taxonomy" id="311234"/>
    <lineage>
        <taxon>Bacteria</taxon>
        <taxon>Bacillati</taxon>
        <taxon>Actinomycetota</taxon>
        <taxon>Actinomycetes</taxon>
        <taxon>Micrococcales</taxon>
        <taxon>Cellulomonadaceae</taxon>
        <taxon>Cellulomonas</taxon>
    </lineage>
</organism>
<dbReference type="GO" id="GO:0005886">
    <property type="term" value="C:plasma membrane"/>
    <property type="evidence" value="ECO:0007669"/>
    <property type="project" value="UniProtKB-SubCell"/>
</dbReference>
<evidence type="ECO:0000256" key="10">
    <source>
        <dbReference type="SAM" id="MobiDB-lite"/>
    </source>
</evidence>
<dbReference type="SMART" id="SM01323">
    <property type="entry name" value="YajC"/>
    <property type="match status" value="1"/>
</dbReference>
<keyword evidence="4" id="KW-1003">Cell membrane</keyword>
<gene>
    <name evidence="11" type="ORF">CTE05_06710</name>
</gene>
<dbReference type="PANTHER" id="PTHR33909:SF1">
    <property type="entry name" value="SEC TRANSLOCON ACCESSORY COMPLEX SUBUNIT YAJC"/>
    <property type="match status" value="1"/>
</dbReference>
<name>A0A511JGL5_9CELL</name>
<dbReference type="EMBL" id="BJWH01000002">
    <property type="protein sequence ID" value="GEL97124.1"/>
    <property type="molecule type" value="Genomic_DNA"/>
</dbReference>
<dbReference type="Pfam" id="PF02699">
    <property type="entry name" value="YajC"/>
    <property type="match status" value="1"/>
</dbReference>
<keyword evidence="8" id="KW-0811">Translocation</keyword>
<keyword evidence="7" id="KW-1133">Transmembrane helix</keyword>
<feature type="region of interest" description="Disordered" evidence="10">
    <location>
        <begin position="84"/>
        <end position="142"/>
    </location>
</feature>
<evidence type="ECO:0000313" key="12">
    <source>
        <dbReference type="Proteomes" id="UP000321049"/>
    </source>
</evidence>
<dbReference type="NCBIfam" id="TIGR00739">
    <property type="entry name" value="yajC"/>
    <property type="match status" value="1"/>
</dbReference>
<evidence type="ECO:0000256" key="2">
    <source>
        <dbReference type="ARBA" id="ARBA00006742"/>
    </source>
</evidence>
<evidence type="ECO:0000256" key="9">
    <source>
        <dbReference type="ARBA" id="ARBA00023136"/>
    </source>
</evidence>
<comment type="caution">
    <text evidence="11">The sequence shown here is derived from an EMBL/GenBank/DDBJ whole genome shotgun (WGS) entry which is preliminary data.</text>
</comment>
<feature type="compositionally biased region" description="Acidic residues" evidence="10">
    <location>
        <begin position="84"/>
        <end position="108"/>
    </location>
</feature>
<dbReference type="Proteomes" id="UP000321049">
    <property type="component" value="Unassembled WGS sequence"/>
</dbReference>
<dbReference type="OrthoDB" id="3267178at2"/>
<reference evidence="11 12" key="1">
    <citation type="submission" date="2019-07" db="EMBL/GenBank/DDBJ databases">
        <title>Whole genome shotgun sequence of Cellulomonas terrae NBRC 100819.</title>
        <authorList>
            <person name="Hosoyama A."/>
            <person name="Uohara A."/>
            <person name="Ohji S."/>
            <person name="Ichikawa N."/>
        </authorList>
    </citation>
    <scope>NUCLEOTIDE SEQUENCE [LARGE SCALE GENOMIC DNA]</scope>
    <source>
        <strain evidence="11 12">NBRC 100819</strain>
    </source>
</reference>
<keyword evidence="12" id="KW-1185">Reference proteome</keyword>
<dbReference type="AlphaFoldDB" id="A0A511JGL5"/>
<protein>
    <recommendedName>
        <fullName evidence="13">Preprotein translocase subunit YajC</fullName>
    </recommendedName>
</protein>
<proteinExistence type="inferred from homology"/>
<evidence type="ECO:0008006" key="13">
    <source>
        <dbReference type="Google" id="ProtNLM"/>
    </source>
</evidence>
<evidence type="ECO:0000256" key="1">
    <source>
        <dbReference type="ARBA" id="ARBA00004162"/>
    </source>
</evidence>
<keyword evidence="9" id="KW-0472">Membrane</keyword>
<dbReference type="PRINTS" id="PR01853">
    <property type="entry name" value="YAJCTRNLCASE"/>
</dbReference>
<dbReference type="GO" id="GO:0015031">
    <property type="term" value="P:protein transport"/>
    <property type="evidence" value="ECO:0007669"/>
    <property type="project" value="UniProtKB-KW"/>
</dbReference>
<dbReference type="PANTHER" id="PTHR33909">
    <property type="entry name" value="SEC TRANSLOCON ACCESSORY COMPLEX SUBUNIT YAJC"/>
    <property type="match status" value="1"/>
</dbReference>
<dbReference type="RefSeq" id="WP_146844688.1">
    <property type="nucleotide sequence ID" value="NZ_BJWH01000002.1"/>
</dbReference>
<keyword evidence="3" id="KW-0813">Transport</keyword>
<comment type="similarity">
    <text evidence="2">Belongs to the YajC family.</text>
</comment>
<evidence type="ECO:0000256" key="8">
    <source>
        <dbReference type="ARBA" id="ARBA00023010"/>
    </source>
</evidence>
<feature type="compositionally biased region" description="Basic and acidic residues" evidence="10">
    <location>
        <begin position="109"/>
        <end position="118"/>
    </location>
</feature>
<dbReference type="InterPro" id="IPR003849">
    <property type="entry name" value="Preprotein_translocase_YajC"/>
</dbReference>
<evidence type="ECO:0000256" key="3">
    <source>
        <dbReference type="ARBA" id="ARBA00022448"/>
    </source>
</evidence>
<evidence type="ECO:0000256" key="7">
    <source>
        <dbReference type="ARBA" id="ARBA00022989"/>
    </source>
</evidence>
<evidence type="ECO:0000313" key="11">
    <source>
        <dbReference type="EMBL" id="GEL97124.1"/>
    </source>
</evidence>
<sequence>MELILILAIALGALWLMSSRTRKQQRAAQEFRNNLVAGDEVMTASGLLGTVVAVEDDVITLESSPGAHTRWIRAAIAKKIEPPVDEIDDVEDEADLDDEVDEQDDVVTDADRISRANDDVIDVPDDLSTLPPARKDGEPDTK</sequence>
<evidence type="ECO:0000256" key="6">
    <source>
        <dbReference type="ARBA" id="ARBA00022927"/>
    </source>
</evidence>
<keyword evidence="6" id="KW-0653">Protein transport</keyword>
<accession>A0A511JGL5</accession>
<comment type="subcellular location">
    <subcellularLocation>
        <location evidence="1">Cell membrane</location>
        <topology evidence="1">Single-pass membrane protein</topology>
    </subcellularLocation>
</comment>
<keyword evidence="5" id="KW-0812">Transmembrane</keyword>
<evidence type="ECO:0000256" key="5">
    <source>
        <dbReference type="ARBA" id="ARBA00022692"/>
    </source>
</evidence>
<feature type="compositionally biased region" description="Basic and acidic residues" evidence="10">
    <location>
        <begin position="133"/>
        <end position="142"/>
    </location>
</feature>
<evidence type="ECO:0000256" key="4">
    <source>
        <dbReference type="ARBA" id="ARBA00022475"/>
    </source>
</evidence>